<dbReference type="AlphaFoldDB" id="A0A9P3TE90"/>
<sequence>MEKNNIDICAEEIKDYYFICLKENNGRIFANSATYRVKIWEQVEQKAFRKSFFNFFKTQSQHRKTKHIKSDSFVMAIRDLKNKFYYPTFTINKKEYETRGDEYLNEVKECFINIINEKIKERKNQ</sequence>
<evidence type="ECO:0000313" key="1">
    <source>
        <dbReference type="EMBL" id="HAT3585003.1"/>
    </source>
</evidence>
<dbReference type="Proteomes" id="UP000867740">
    <property type="component" value="Unassembled WGS sequence"/>
</dbReference>
<evidence type="ECO:0000313" key="2">
    <source>
        <dbReference type="Proteomes" id="UP000867740"/>
    </source>
</evidence>
<dbReference type="EMBL" id="DACSUM010000088">
    <property type="protein sequence ID" value="HAT3585003.1"/>
    <property type="molecule type" value="Genomic_DNA"/>
</dbReference>
<protein>
    <submittedName>
        <fullName evidence="1">Uncharacterized protein</fullName>
    </submittedName>
</protein>
<reference evidence="1" key="2">
    <citation type="submission" date="2020-10" db="EMBL/GenBank/DDBJ databases">
        <authorList>
            <consortium name="NCBI Pathogen Detection Project"/>
        </authorList>
    </citation>
    <scope>NUCLEOTIDE SEQUENCE</scope>
    <source>
        <strain evidence="1">CAVp300</strain>
    </source>
</reference>
<dbReference type="RefSeq" id="WP_047373161.1">
    <property type="nucleotide sequence ID" value="NZ_CABMNU010000005.1"/>
</dbReference>
<gene>
    <name evidence="1" type="ORF">I8531_005416</name>
</gene>
<organism evidence="1 2">
    <name type="scientific">Kluyvera intermedia</name>
    <name type="common">Enterobacter intermedius</name>
    <dbReference type="NCBI Taxonomy" id="61648"/>
    <lineage>
        <taxon>Bacteria</taxon>
        <taxon>Pseudomonadati</taxon>
        <taxon>Pseudomonadota</taxon>
        <taxon>Gammaproteobacteria</taxon>
        <taxon>Enterobacterales</taxon>
        <taxon>Enterobacteriaceae</taxon>
        <taxon>Kluyvera</taxon>
    </lineage>
</organism>
<name>A0A9P3TE90_KLUIN</name>
<comment type="caution">
    <text evidence="1">The sequence shown here is derived from an EMBL/GenBank/DDBJ whole genome shotgun (WGS) entry which is preliminary data.</text>
</comment>
<reference evidence="1" key="1">
    <citation type="journal article" date="2018" name="Genome Biol.">
        <title>SKESA: strategic k-mer extension for scrupulous assemblies.</title>
        <authorList>
            <person name="Souvorov A."/>
            <person name="Agarwala R."/>
            <person name="Lipman D.J."/>
        </authorList>
    </citation>
    <scope>NUCLEOTIDE SEQUENCE</scope>
    <source>
        <strain evidence="1">CAVp300</strain>
    </source>
</reference>
<proteinExistence type="predicted"/>
<accession>A0A9P3TE90</accession>